<keyword evidence="5" id="KW-1185">Reference proteome</keyword>
<reference evidence="5" key="1">
    <citation type="journal article" date="2017" name="Nat. Microbiol.">
        <title>Global analysis of biosynthetic gene clusters reveals vast potential of secondary metabolite production in Penicillium species.</title>
        <authorList>
            <person name="Nielsen J.C."/>
            <person name="Grijseels S."/>
            <person name="Prigent S."/>
            <person name="Ji B."/>
            <person name="Dainat J."/>
            <person name="Nielsen K.F."/>
            <person name="Frisvad J.C."/>
            <person name="Workman M."/>
            <person name="Nielsen J."/>
        </authorList>
    </citation>
    <scope>NUCLEOTIDE SEQUENCE [LARGE SCALE GENOMIC DNA]</scope>
    <source>
        <strain evidence="5">IBT 31811</strain>
    </source>
</reference>
<evidence type="ECO:0000313" key="5">
    <source>
        <dbReference type="Proteomes" id="UP000191672"/>
    </source>
</evidence>
<evidence type="ECO:0000259" key="3">
    <source>
        <dbReference type="PROSITE" id="PS50948"/>
    </source>
</evidence>
<protein>
    <recommendedName>
        <fullName evidence="3">Apple domain-containing protein</fullName>
    </recommendedName>
</protein>
<dbReference type="EMBL" id="MDYN01000172">
    <property type="protein sequence ID" value="OQD74705.1"/>
    <property type="molecule type" value="Genomic_DNA"/>
</dbReference>
<gene>
    <name evidence="4" type="ORF">PENANT_c172G00638</name>
</gene>
<dbReference type="Gene3D" id="3.50.4.10">
    <property type="entry name" value="Hepatocyte Growth Factor"/>
    <property type="match status" value="1"/>
</dbReference>
<dbReference type="STRING" id="416450.A0A1V6PCL2"/>
<evidence type="ECO:0000313" key="4">
    <source>
        <dbReference type="EMBL" id="OQD74705.1"/>
    </source>
</evidence>
<keyword evidence="2" id="KW-0732">Signal</keyword>
<feature type="coiled-coil region" evidence="1">
    <location>
        <begin position="181"/>
        <end position="215"/>
    </location>
</feature>
<organism evidence="4 5">
    <name type="scientific">Penicillium antarcticum</name>
    <dbReference type="NCBI Taxonomy" id="416450"/>
    <lineage>
        <taxon>Eukaryota</taxon>
        <taxon>Fungi</taxon>
        <taxon>Dikarya</taxon>
        <taxon>Ascomycota</taxon>
        <taxon>Pezizomycotina</taxon>
        <taxon>Eurotiomycetes</taxon>
        <taxon>Eurotiomycetidae</taxon>
        <taxon>Eurotiales</taxon>
        <taxon>Aspergillaceae</taxon>
        <taxon>Penicillium</taxon>
    </lineage>
</organism>
<dbReference type="InterPro" id="IPR003609">
    <property type="entry name" value="Pan_app"/>
</dbReference>
<dbReference type="Proteomes" id="UP000191672">
    <property type="component" value="Unassembled WGS sequence"/>
</dbReference>
<feature type="domain" description="Apple" evidence="3">
    <location>
        <begin position="45"/>
        <end position="129"/>
    </location>
</feature>
<sequence length="342" mass="38062">MIFQPHLLLPLLGLTSTYAAQTPLFANTDCLSSGDSGPESYKTCCTGKTSGEGFIDGVRFRYTCGKWANPTGASALPATNARECAQLCIQDSSCSVSTFWSSRRSCFLTTAKDFSLGSNTGYLVLEKTSDTIDVVGPPSADCVQRIDEAMIQCRDEEQLKCNKEKVDLHKVSLETCSKEKADLEKISLEQCSKEKSELEQKLKDLQAQTEKIKVESGNDNLDIVAGMPLGLLCKPWNPLWRGDTFPFHGKTFVTTNSDGSRNKWRVHCNTYGSSDNLLSKNTPVGVSGVMLDHLKHDLQQPGKLVGMYWTDTHSYYTYHIGRPYDRKFITGRPNQHCLERIE</sequence>
<dbReference type="PROSITE" id="PS50948">
    <property type="entry name" value="PAN"/>
    <property type="match status" value="1"/>
</dbReference>
<proteinExistence type="predicted"/>
<feature type="chain" id="PRO_5012528669" description="Apple domain-containing protein" evidence="2">
    <location>
        <begin position="20"/>
        <end position="342"/>
    </location>
</feature>
<evidence type="ECO:0000256" key="1">
    <source>
        <dbReference type="SAM" id="Coils"/>
    </source>
</evidence>
<feature type="signal peptide" evidence="2">
    <location>
        <begin position="1"/>
        <end position="19"/>
    </location>
</feature>
<dbReference type="Pfam" id="PF00024">
    <property type="entry name" value="PAN_1"/>
    <property type="match status" value="1"/>
</dbReference>
<dbReference type="AlphaFoldDB" id="A0A1V6PCL2"/>
<evidence type="ECO:0000256" key="2">
    <source>
        <dbReference type="SAM" id="SignalP"/>
    </source>
</evidence>
<name>A0A1V6PCL2_9EURO</name>
<keyword evidence="1" id="KW-0175">Coiled coil</keyword>
<accession>A0A1V6PCL2</accession>
<comment type="caution">
    <text evidence="4">The sequence shown here is derived from an EMBL/GenBank/DDBJ whole genome shotgun (WGS) entry which is preliminary data.</text>
</comment>